<evidence type="ECO:0000313" key="1">
    <source>
        <dbReference type="EMBL" id="MCM2679910.1"/>
    </source>
</evidence>
<dbReference type="EMBL" id="JAMQGP010000003">
    <property type="protein sequence ID" value="MCM2679910.1"/>
    <property type="molecule type" value="Genomic_DNA"/>
</dbReference>
<dbReference type="Proteomes" id="UP001165393">
    <property type="component" value="Unassembled WGS sequence"/>
</dbReference>
<organism evidence="1 2">
    <name type="scientific">Echinimonas agarilytica</name>
    <dbReference type="NCBI Taxonomy" id="1215918"/>
    <lineage>
        <taxon>Bacteria</taxon>
        <taxon>Pseudomonadati</taxon>
        <taxon>Pseudomonadota</taxon>
        <taxon>Gammaproteobacteria</taxon>
        <taxon>Alteromonadales</taxon>
        <taxon>Echinimonadaceae</taxon>
        <taxon>Echinimonas</taxon>
    </lineage>
</organism>
<dbReference type="RefSeq" id="WP_251261320.1">
    <property type="nucleotide sequence ID" value="NZ_JAMQGP010000003.1"/>
</dbReference>
<sequence length="94" mass="10665">MNWQGLFGVPSGPLENLTAVQCIRALRGCESIQDVDALELIEHLEWLTGHPDIHTYLQESKWHKGLPKSVIQDIMAEVRLLDSLTDDPLDEDMQ</sequence>
<gene>
    <name evidence="1" type="ORF">NAF29_09555</name>
</gene>
<proteinExistence type="predicted"/>
<reference evidence="1 2" key="1">
    <citation type="journal article" date="2013" name="Antonie Van Leeuwenhoek">
        <title>Echinimonas agarilytica gen. nov., sp. nov., a new gammaproteobacterium isolated from the sea urchin Strongylocentrotus intermedius.</title>
        <authorList>
            <person name="Nedashkovskaya O.I."/>
            <person name="Stenkova A.M."/>
            <person name="Zhukova N.V."/>
            <person name="Van Trappen S."/>
            <person name="Lee J.S."/>
            <person name="Kim S.B."/>
        </authorList>
    </citation>
    <scope>NUCLEOTIDE SEQUENCE [LARGE SCALE GENOMIC DNA]</scope>
    <source>
        <strain evidence="1 2">KMM 6351</strain>
    </source>
</reference>
<evidence type="ECO:0000313" key="2">
    <source>
        <dbReference type="Proteomes" id="UP001165393"/>
    </source>
</evidence>
<name>A0AA41W6P6_9GAMM</name>
<accession>A0AA41W6P6</accession>
<dbReference type="AlphaFoldDB" id="A0AA41W6P6"/>
<comment type="caution">
    <text evidence="1">The sequence shown here is derived from an EMBL/GenBank/DDBJ whole genome shotgun (WGS) entry which is preliminary data.</text>
</comment>
<keyword evidence="2" id="KW-1185">Reference proteome</keyword>
<protein>
    <submittedName>
        <fullName evidence="1">Uncharacterized protein</fullName>
    </submittedName>
</protein>